<proteinExistence type="predicted"/>
<accession>A0A942U4Y9</accession>
<name>A0A942U4Y9_9BACI</name>
<dbReference type="RefSeq" id="WP_213117464.1">
    <property type="nucleotide sequence ID" value="NZ_JAGYPF010000002.1"/>
</dbReference>
<dbReference type="Proteomes" id="UP000679749">
    <property type="component" value="Unassembled WGS sequence"/>
</dbReference>
<protein>
    <recommendedName>
        <fullName evidence="1">CBS domain-containing protein</fullName>
    </recommendedName>
</protein>
<dbReference type="Gene3D" id="3.10.580.10">
    <property type="entry name" value="CBS-domain"/>
    <property type="match status" value="1"/>
</dbReference>
<gene>
    <name evidence="2" type="ORF">KHA99_10865</name>
</gene>
<comment type="caution">
    <text evidence="2">The sequence shown here is derived from an EMBL/GenBank/DDBJ whole genome shotgun (WGS) entry which is preliminary data.</text>
</comment>
<sequence>MTTLQNQKLSERFEVAFNQIHAWLQRNIVEERSDKFTDLLRSGFPRHSIIRKYYHDLKMFARLRNSIVHDKVELGFYIAEPHEAVVDKIEMIAELLLEPKAAYSIASKPVFYYYENAKLKDVLTVIQKKSVSLFPIYDENGFKWLLTAEEIIGWFANHLTGNSIVIDEVEVRQLYSQKRDRLVEFVSKDIDIFEVEEIFEQYHLKNQKLEAVIITETGEQQQKPLAIVTSWDLVEIDAIE</sequence>
<evidence type="ECO:0000313" key="2">
    <source>
        <dbReference type="EMBL" id="MBS4212947.1"/>
    </source>
</evidence>
<dbReference type="AlphaFoldDB" id="A0A942U4Y9"/>
<organism evidence="2 3">
    <name type="scientific">Neobacillus rhizophilus</name>
    <dbReference type="NCBI Taxonomy" id="2833579"/>
    <lineage>
        <taxon>Bacteria</taxon>
        <taxon>Bacillati</taxon>
        <taxon>Bacillota</taxon>
        <taxon>Bacilli</taxon>
        <taxon>Bacillales</taxon>
        <taxon>Bacillaceae</taxon>
        <taxon>Neobacillus</taxon>
    </lineage>
</organism>
<reference evidence="2" key="1">
    <citation type="submission" date="2021-05" db="EMBL/GenBank/DDBJ databases">
        <title>Novel Bacillus species.</title>
        <authorList>
            <person name="Liu G."/>
        </authorList>
    </citation>
    <scope>NUCLEOTIDE SEQUENCE</scope>
    <source>
        <strain evidence="2">FJAT-49825</strain>
    </source>
</reference>
<dbReference type="InterPro" id="IPR046342">
    <property type="entry name" value="CBS_dom_sf"/>
</dbReference>
<feature type="domain" description="CBS" evidence="1">
    <location>
        <begin position="104"/>
        <end position="142"/>
    </location>
</feature>
<dbReference type="InterPro" id="IPR000644">
    <property type="entry name" value="CBS_dom"/>
</dbReference>
<evidence type="ECO:0000259" key="1">
    <source>
        <dbReference type="Pfam" id="PF00571"/>
    </source>
</evidence>
<dbReference type="EMBL" id="JAGYPF010000002">
    <property type="protein sequence ID" value="MBS4212947.1"/>
    <property type="molecule type" value="Genomic_DNA"/>
</dbReference>
<evidence type="ECO:0000313" key="3">
    <source>
        <dbReference type="Proteomes" id="UP000679749"/>
    </source>
</evidence>
<dbReference type="Pfam" id="PF00571">
    <property type="entry name" value="CBS"/>
    <property type="match status" value="1"/>
</dbReference>
<dbReference type="SUPFAM" id="SSF54631">
    <property type="entry name" value="CBS-domain pair"/>
    <property type="match status" value="1"/>
</dbReference>
<keyword evidence="3" id="KW-1185">Reference proteome</keyword>